<evidence type="ECO:0000256" key="4">
    <source>
        <dbReference type="ARBA" id="ARBA00022898"/>
    </source>
</evidence>
<evidence type="ECO:0000256" key="3">
    <source>
        <dbReference type="ARBA" id="ARBA00011881"/>
    </source>
</evidence>
<dbReference type="InterPro" id="IPR015421">
    <property type="entry name" value="PyrdxlP-dep_Trfase_major"/>
</dbReference>
<dbReference type="PANTHER" id="PTHR48097:SF5">
    <property type="entry name" value="LOW SPECIFICITY L-THREONINE ALDOLASE"/>
    <property type="match status" value="1"/>
</dbReference>
<dbReference type="InterPro" id="IPR001597">
    <property type="entry name" value="ArAA_b-elim_lyase/Thr_aldolase"/>
</dbReference>
<dbReference type="InterPro" id="IPR015422">
    <property type="entry name" value="PyrdxlP-dep_Trfase_small"/>
</dbReference>
<organism evidence="6 7">
    <name type="scientific">Sutterella wadsworthensis HGA0223</name>
    <dbReference type="NCBI Taxonomy" id="1203554"/>
    <lineage>
        <taxon>Bacteria</taxon>
        <taxon>Pseudomonadati</taxon>
        <taxon>Pseudomonadota</taxon>
        <taxon>Betaproteobacteria</taxon>
        <taxon>Burkholderiales</taxon>
        <taxon>Sutterellaceae</taxon>
        <taxon>Sutterella</taxon>
    </lineage>
</organism>
<dbReference type="Gene3D" id="3.90.1150.10">
    <property type="entry name" value="Aspartate Aminotransferase, domain 1"/>
    <property type="match status" value="1"/>
</dbReference>
<dbReference type="HOGENOM" id="CLU_049619_1_0_4"/>
<comment type="similarity">
    <text evidence="2">Belongs to the threonine aldolase family.</text>
</comment>
<sequence>MLNFACDYLDAAHPKVFEALMKNNFVKTGCYDESESDCFCNAAREKIRAACGVPDAEVRFLSGGTQTNKVVISTMLKPWQGVIAARTGHIAVHEAGAIEASGHKVIEIAEQQGKISAEAVDKVFRAWHGDGNRLHMVEPGMVYITQPTEYGTVYSPAELTALSEVCRRWGAPLYVDGARLFYALGSAANDVTLSDLARLADVFYIGGTKCGLLFGEAVVFPKAGTVPGFFTLMKQYGAMLAKSKVLGIQFDALFTEELGLELGRHAVLQADRIREALTKKGYELLFGSTTNQIFLRLTNAEADRLGQSVAMSFWERLDDEHAVKRIATSWATDPKDVDALIALF</sequence>
<gene>
    <name evidence="6" type="ORF">HMPREF1476_01048</name>
</gene>
<dbReference type="GO" id="GO:0006520">
    <property type="term" value="P:amino acid metabolic process"/>
    <property type="evidence" value="ECO:0007669"/>
    <property type="project" value="InterPro"/>
</dbReference>
<dbReference type="Proteomes" id="UP000014400">
    <property type="component" value="Unassembled WGS sequence"/>
</dbReference>
<reference evidence="6 7" key="1">
    <citation type="submission" date="2013-04" db="EMBL/GenBank/DDBJ databases">
        <title>The Genome Sequence of Sutterella wadsworthensis HGA0223.</title>
        <authorList>
            <consortium name="The Broad Institute Genomics Platform"/>
            <person name="Earl A."/>
            <person name="Ward D."/>
            <person name="Feldgarden M."/>
            <person name="Gevers D."/>
            <person name="Schmidt T.M."/>
            <person name="Dover J."/>
            <person name="Dai D."/>
            <person name="Walker B."/>
            <person name="Young S."/>
            <person name="Zeng Q."/>
            <person name="Gargeya S."/>
            <person name="Fitzgerald M."/>
            <person name="Haas B."/>
            <person name="Abouelleil A."/>
            <person name="Allen A.W."/>
            <person name="Alvarado L."/>
            <person name="Arachchi H.M."/>
            <person name="Berlin A.M."/>
            <person name="Chapman S.B."/>
            <person name="Gainer-Dewar J."/>
            <person name="Goldberg J."/>
            <person name="Griggs A."/>
            <person name="Gujja S."/>
            <person name="Hansen M."/>
            <person name="Howarth C."/>
            <person name="Imamovic A."/>
            <person name="Ireland A."/>
            <person name="Larimer J."/>
            <person name="McCowan C."/>
            <person name="Murphy C."/>
            <person name="Pearson M."/>
            <person name="Poon T.W."/>
            <person name="Priest M."/>
            <person name="Roberts A."/>
            <person name="Saif S."/>
            <person name="Shea T."/>
            <person name="Sisk P."/>
            <person name="Sykes S."/>
            <person name="Wortman J."/>
            <person name="Nusbaum C."/>
            <person name="Birren B."/>
        </authorList>
    </citation>
    <scope>NUCLEOTIDE SEQUENCE [LARGE SCALE GENOMIC DNA]</scope>
    <source>
        <strain evidence="6 7">HGA0223</strain>
    </source>
</reference>
<keyword evidence="7" id="KW-1185">Reference proteome</keyword>
<evidence type="ECO:0000256" key="1">
    <source>
        <dbReference type="ARBA" id="ARBA00001933"/>
    </source>
</evidence>
<dbReference type="RefSeq" id="WP_016474355.1">
    <property type="nucleotide sequence ID" value="NZ_KE150480.1"/>
</dbReference>
<dbReference type="InterPro" id="IPR015424">
    <property type="entry name" value="PyrdxlP-dep_Trfase"/>
</dbReference>
<accession>S3BZU8</accession>
<dbReference type="PATRIC" id="fig|1203554.3.peg.1072"/>
<proteinExistence type="inferred from homology"/>
<dbReference type="EMBL" id="ATCF01000015">
    <property type="protein sequence ID" value="EPD99592.1"/>
    <property type="molecule type" value="Genomic_DNA"/>
</dbReference>
<dbReference type="eggNOG" id="COG2008">
    <property type="taxonomic scope" value="Bacteria"/>
</dbReference>
<evidence type="ECO:0000313" key="7">
    <source>
        <dbReference type="Proteomes" id="UP000014400"/>
    </source>
</evidence>
<evidence type="ECO:0000313" key="6">
    <source>
        <dbReference type="EMBL" id="EPD99592.1"/>
    </source>
</evidence>
<name>S3BZU8_9BURK</name>
<dbReference type="SUPFAM" id="SSF53383">
    <property type="entry name" value="PLP-dependent transferases"/>
    <property type="match status" value="1"/>
</dbReference>
<comment type="subunit">
    <text evidence="3">Homotetramer.</text>
</comment>
<keyword evidence="4" id="KW-0663">Pyridoxal phosphate</keyword>
<protein>
    <recommendedName>
        <fullName evidence="5">Aromatic amino acid beta-eliminating lyase/threonine aldolase domain-containing protein</fullName>
    </recommendedName>
</protein>
<comment type="cofactor">
    <cofactor evidence="1">
        <name>pyridoxal 5'-phosphate</name>
        <dbReference type="ChEBI" id="CHEBI:597326"/>
    </cofactor>
</comment>
<dbReference type="Pfam" id="PF01212">
    <property type="entry name" value="Beta_elim_lyase"/>
    <property type="match status" value="1"/>
</dbReference>
<comment type="caution">
    <text evidence="6">The sequence shown here is derived from an EMBL/GenBank/DDBJ whole genome shotgun (WGS) entry which is preliminary data.</text>
</comment>
<dbReference type="AlphaFoldDB" id="S3BZU8"/>
<dbReference type="Gene3D" id="3.40.640.10">
    <property type="entry name" value="Type I PLP-dependent aspartate aminotransferase-like (Major domain)"/>
    <property type="match status" value="1"/>
</dbReference>
<dbReference type="PANTHER" id="PTHR48097">
    <property type="entry name" value="L-THREONINE ALDOLASE-RELATED"/>
    <property type="match status" value="1"/>
</dbReference>
<dbReference type="STRING" id="1203554.HMPREF1476_01048"/>
<dbReference type="GO" id="GO:0016829">
    <property type="term" value="F:lyase activity"/>
    <property type="evidence" value="ECO:0007669"/>
    <property type="project" value="InterPro"/>
</dbReference>
<evidence type="ECO:0000259" key="5">
    <source>
        <dbReference type="Pfam" id="PF01212"/>
    </source>
</evidence>
<feature type="domain" description="Aromatic amino acid beta-eliminating lyase/threonine aldolase" evidence="5">
    <location>
        <begin position="37"/>
        <end position="296"/>
    </location>
</feature>
<evidence type="ECO:0000256" key="2">
    <source>
        <dbReference type="ARBA" id="ARBA00006966"/>
    </source>
</evidence>